<dbReference type="PANTHER" id="PTHR20544:SF0">
    <property type="entry name" value="NUCLEOPROTEIN TPR_MLP1 DOMAIN-CONTAINING PROTEIN"/>
    <property type="match status" value="1"/>
</dbReference>
<sequence length="807" mass="93860">MSATDGYEQTREQLLRLSYTEYFPEDALPLVQTLLSDLQVAVTKLKALKADNEKLSREDRTFRTENQIHKTKLRNLQQDNNRLRAEVLEATRISEQTRRDASVKTRQLETQVSEYELQIVQLNAEKKNILKARDEERRRVDLKLREIEMGEGGDISLKMSSPLGRRILENQREPKAEPYVANLIDLNERRISALEKEVEILEQKNNDLIEQLDASQYQIETRDLEIQRLNTEMNRINSPQRVPRTRPGANRVQRLEDQIDYLQEHNTQLEKILSQKQTEFDTKCSQLKEELSKTKQSSLEMSQQIKEMDKQIQEQTQTLGQLSKISTDDNDSKDLNRSMESRISSKAPTTRVPSQSSGSRRSISSDILIEHAKYLLKDIEENINSGKDIKQTTTLKRLRSVIEQIEKTKLENKSNNEDMELGKSATSDSNADSKTYIGSQTEWDNHMKDLQNDYKQLRADRDMIKSLYEQVAAELQRERQKRASETSHTDDVLNPGAGRFKHSLKSPESELQDMRVKHLEQINELQKRLKRDKQTILDLEEKVEKQQEQQRGKSDEEAAAIESLNKKNSQISEELDMLRSKNLELQNRYEVLETSLQEKISTAKDYQERYSQLVESYTKLTTEHEKLDHSLKNALMDVYKYQSQVVERDSQITTLEKSVEEYKVNCQNHSTELKSTKAELANITADLKTLRTYNEHDREERSRLGRELKEAHKLRKATELSKDEYKRLLSDALKEAQANRDLISQIRVERESLAVQLSAQLHRCQRLEQQLEMVEYRPPAILSNSHHSSPIEIAPTSPTHHHGTSSQ</sequence>
<feature type="compositionally biased region" description="Polar residues" evidence="6">
    <location>
        <begin position="313"/>
        <end position="325"/>
    </location>
</feature>
<evidence type="ECO:0000256" key="5">
    <source>
        <dbReference type="SAM" id="Coils"/>
    </source>
</evidence>
<dbReference type="AlphaFoldDB" id="A0A9W8DRZ4"/>
<gene>
    <name evidence="7" type="ORF">H4219_000146</name>
</gene>
<proteinExistence type="inferred from homology"/>
<feature type="compositionally biased region" description="Basic and acidic residues" evidence="6">
    <location>
        <begin position="326"/>
        <end position="340"/>
    </location>
</feature>
<feature type="coiled-coil region" evidence="5">
    <location>
        <begin position="38"/>
        <end position="139"/>
    </location>
</feature>
<evidence type="ECO:0000313" key="7">
    <source>
        <dbReference type="EMBL" id="KAJ1922284.1"/>
    </source>
</evidence>
<feature type="compositionally biased region" description="Basic and acidic residues" evidence="6">
    <location>
        <begin position="475"/>
        <end position="491"/>
    </location>
</feature>
<feature type="region of interest" description="Disordered" evidence="6">
    <location>
        <begin position="291"/>
        <end position="363"/>
    </location>
</feature>
<feature type="region of interest" description="Disordered" evidence="6">
    <location>
        <begin position="409"/>
        <end position="433"/>
    </location>
</feature>
<accession>A0A9W8DRZ4</accession>
<evidence type="ECO:0008006" key="9">
    <source>
        <dbReference type="Google" id="ProtNLM"/>
    </source>
</evidence>
<evidence type="ECO:0000256" key="1">
    <source>
        <dbReference type="ARBA" id="ARBA00004114"/>
    </source>
</evidence>
<keyword evidence="5" id="KW-0175">Coiled coil</keyword>
<organism evidence="7 8">
    <name type="scientific">Mycoemilia scoparia</name>
    <dbReference type="NCBI Taxonomy" id="417184"/>
    <lineage>
        <taxon>Eukaryota</taxon>
        <taxon>Fungi</taxon>
        <taxon>Fungi incertae sedis</taxon>
        <taxon>Zoopagomycota</taxon>
        <taxon>Kickxellomycotina</taxon>
        <taxon>Kickxellomycetes</taxon>
        <taxon>Kickxellales</taxon>
        <taxon>Kickxellaceae</taxon>
        <taxon>Mycoemilia</taxon>
    </lineage>
</organism>
<feature type="compositionally biased region" description="Polar residues" evidence="6">
    <location>
        <begin position="341"/>
        <end position="353"/>
    </location>
</feature>
<evidence type="ECO:0000256" key="2">
    <source>
        <dbReference type="ARBA" id="ARBA00022490"/>
    </source>
</evidence>
<evidence type="ECO:0000313" key="8">
    <source>
        <dbReference type="Proteomes" id="UP001150538"/>
    </source>
</evidence>
<reference evidence="7" key="1">
    <citation type="submission" date="2022-07" db="EMBL/GenBank/DDBJ databases">
        <title>Phylogenomic reconstructions and comparative analyses of Kickxellomycotina fungi.</title>
        <authorList>
            <person name="Reynolds N.K."/>
            <person name="Stajich J.E."/>
            <person name="Barry K."/>
            <person name="Grigoriev I.V."/>
            <person name="Crous P."/>
            <person name="Smith M.E."/>
        </authorList>
    </citation>
    <scope>NUCLEOTIDE SEQUENCE</scope>
    <source>
        <strain evidence="7">NBRC 100468</strain>
    </source>
</reference>
<evidence type="ECO:0000256" key="4">
    <source>
        <dbReference type="ARBA" id="ARBA00038123"/>
    </source>
</evidence>
<comment type="caution">
    <text evidence="7">The sequence shown here is derived from an EMBL/GenBank/DDBJ whole genome shotgun (WGS) entry which is preliminary data.</text>
</comment>
<feature type="region of interest" description="Disordered" evidence="6">
    <location>
        <begin position="781"/>
        <end position="807"/>
    </location>
</feature>
<name>A0A9W8DRZ4_9FUNG</name>
<feature type="coiled-coil region" evidence="5">
    <location>
        <begin position="184"/>
        <end position="218"/>
    </location>
</feature>
<dbReference type="EMBL" id="JANBPU010000001">
    <property type="protein sequence ID" value="KAJ1922284.1"/>
    <property type="molecule type" value="Genomic_DNA"/>
</dbReference>
<feature type="compositionally biased region" description="Polar residues" evidence="6">
    <location>
        <begin position="294"/>
        <end position="305"/>
    </location>
</feature>
<dbReference type="OrthoDB" id="10254663at2759"/>
<feature type="region of interest" description="Disordered" evidence="6">
    <location>
        <begin position="475"/>
        <end position="511"/>
    </location>
</feature>
<protein>
    <recommendedName>
        <fullName evidence="9">Centrosomal protein of 135 kDa</fullName>
    </recommendedName>
</protein>
<evidence type="ECO:0000256" key="3">
    <source>
        <dbReference type="ARBA" id="ARBA00023212"/>
    </source>
</evidence>
<feature type="coiled-coil region" evidence="5">
    <location>
        <begin position="652"/>
        <end position="686"/>
    </location>
</feature>
<keyword evidence="8" id="KW-1185">Reference proteome</keyword>
<feature type="compositionally biased region" description="Low complexity" evidence="6">
    <location>
        <begin position="354"/>
        <end position="363"/>
    </location>
</feature>
<dbReference type="PANTHER" id="PTHR20544">
    <property type="entry name" value="CENTROSOMAL PROTEIN CEP135"/>
    <property type="match status" value="1"/>
</dbReference>
<comment type="subcellular location">
    <subcellularLocation>
        <location evidence="1">Cytoplasm</location>
        <location evidence="1">Cytoskeleton</location>
        <location evidence="1">Microtubule organizing center</location>
        <location evidence="1">Centrosome</location>
        <location evidence="1">Centriole</location>
    </subcellularLocation>
</comment>
<keyword evidence="2" id="KW-0963">Cytoplasm</keyword>
<comment type="similarity">
    <text evidence="4">Belongs to the CEP135/TSGA10 family.</text>
</comment>
<dbReference type="GO" id="GO:0005814">
    <property type="term" value="C:centriole"/>
    <property type="evidence" value="ECO:0007669"/>
    <property type="project" value="UniProtKB-SubCell"/>
</dbReference>
<keyword evidence="3" id="KW-0206">Cytoskeleton</keyword>
<dbReference type="Proteomes" id="UP001150538">
    <property type="component" value="Unassembled WGS sequence"/>
</dbReference>
<evidence type="ECO:0000256" key="6">
    <source>
        <dbReference type="SAM" id="MobiDB-lite"/>
    </source>
</evidence>
<dbReference type="InterPro" id="IPR051877">
    <property type="entry name" value="Centriole_BasalBody_StrucProt"/>
</dbReference>
<feature type="coiled-coil region" evidence="5">
    <location>
        <begin position="440"/>
        <end position="467"/>
    </location>
</feature>
<feature type="compositionally biased region" description="Polar residues" evidence="6">
    <location>
        <begin position="424"/>
        <end position="433"/>
    </location>
</feature>
<dbReference type="Gene3D" id="1.10.287.1490">
    <property type="match status" value="1"/>
</dbReference>